<dbReference type="Pfam" id="PF00355">
    <property type="entry name" value="Rieske"/>
    <property type="match status" value="1"/>
</dbReference>
<dbReference type="AlphaFoldDB" id="A0A0D8BIE2"/>
<comment type="caution">
    <text evidence="8">The sequence shown here is derived from an EMBL/GenBank/DDBJ whole genome shotgun (WGS) entry which is preliminary data.</text>
</comment>
<evidence type="ECO:0000256" key="5">
    <source>
        <dbReference type="ARBA" id="ARBA00023014"/>
    </source>
</evidence>
<accession>A0A0D8BIE2</accession>
<evidence type="ECO:0000259" key="7">
    <source>
        <dbReference type="PROSITE" id="PS51296"/>
    </source>
</evidence>
<dbReference type="InterPro" id="IPR050584">
    <property type="entry name" value="Cholesterol_7-desaturase"/>
</dbReference>
<dbReference type="GO" id="GO:0046872">
    <property type="term" value="F:metal ion binding"/>
    <property type="evidence" value="ECO:0007669"/>
    <property type="project" value="UniProtKB-KW"/>
</dbReference>
<gene>
    <name evidence="8" type="ORF">FF36_01722</name>
</gene>
<evidence type="ECO:0000256" key="1">
    <source>
        <dbReference type="ARBA" id="ARBA00022714"/>
    </source>
</evidence>
<evidence type="ECO:0000313" key="9">
    <source>
        <dbReference type="Proteomes" id="UP000032545"/>
    </source>
</evidence>
<evidence type="ECO:0000313" key="8">
    <source>
        <dbReference type="EMBL" id="KJE24033.1"/>
    </source>
</evidence>
<dbReference type="Gene3D" id="2.102.10.10">
    <property type="entry name" value="Rieske [2Fe-2S] iron-sulphur domain"/>
    <property type="match status" value="1"/>
</dbReference>
<dbReference type="SUPFAM" id="SSF50022">
    <property type="entry name" value="ISP domain"/>
    <property type="match status" value="1"/>
</dbReference>
<dbReference type="RefSeq" id="WP_044884399.1">
    <property type="nucleotide sequence ID" value="NZ_JYFN01000009.1"/>
</dbReference>
<dbReference type="CDD" id="cd03469">
    <property type="entry name" value="Rieske_RO_Alpha_N"/>
    <property type="match status" value="1"/>
</dbReference>
<feature type="region of interest" description="Disordered" evidence="6">
    <location>
        <begin position="350"/>
        <end position="383"/>
    </location>
</feature>
<dbReference type="Proteomes" id="UP000032545">
    <property type="component" value="Unassembled WGS sequence"/>
</dbReference>
<dbReference type="InterPro" id="IPR036922">
    <property type="entry name" value="Rieske_2Fe-2S_sf"/>
</dbReference>
<protein>
    <submittedName>
        <fullName evidence="8">Ring-hydroxylating dioxygenase, large terminal subunit</fullName>
        <ecNumber evidence="8">1.14.13.82</ecNumber>
    </submittedName>
</protein>
<dbReference type="OrthoDB" id="5243643at2"/>
<name>A0A0D8BIE2_9ACTN</name>
<dbReference type="PANTHER" id="PTHR21266">
    <property type="entry name" value="IRON-SULFUR DOMAIN CONTAINING PROTEIN"/>
    <property type="match status" value="1"/>
</dbReference>
<dbReference type="InterPro" id="IPR017941">
    <property type="entry name" value="Rieske_2Fe-2S"/>
</dbReference>
<reference evidence="8 9" key="2">
    <citation type="journal article" date="2016" name="Genome Announc.">
        <title>Permanent Draft Genome Sequences for Two Variants of Frankia sp. Strain CpI1, the First Frankia Strain Isolated from Root Nodules of Comptonia peregrina.</title>
        <authorList>
            <person name="Oshone R."/>
            <person name="Hurst S.G.IV."/>
            <person name="Abebe-Akele F."/>
            <person name="Simpson S."/>
            <person name="Morris K."/>
            <person name="Thomas W.K."/>
            <person name="Tisa L.S."/>
        </authorList>
    </citation>
    <scope>NUCLEOTIDE SEQUENCE [LARGE SCALE GENOMIC DNA]</scope>
    <source>
        <strain evidence="9">CpI1-S</strain>
    </source>
</reference>
<dbReference type="InterPro" id="IPR044043">
    <property type="entry name" value="VanA_C_cat"/>
</dbReference>
<dbReference type="EMBL" id="JYFN01000009">
    <property type="protein sequence ID" value="KJE24033.1"/>
    <property type="molecule type" value="Genomic_DNA"/>
</dbReference>
<keyword evidence="5" id="KW-0411">Iron-sulfur</keyword>
<dbReference type="PANTHER" id="PTHR21266:SF60">
    <property type="entry name" value="3-KETOSTEROID-9-ALPHA-MONOOXYGENASE, OXYGENASE COMPONENT"/>
    <property type="match status" value="1"/>
</dbReference>
<reference evidence="9" key="1">
    <citation type="submission" date="2015-02" db="EMBL/GenBank/DDBJ databases">
        <title>Draft Genome of Frankia sp. CpI1-S.</title>
        <authorList>
            <person name="Oshone R.T."/>
            <person name="Ngom M."/>
            <person name="Ghodhbane-Gtari F."/>
            <person name="Gtari M."/>
            <person name="Morris K."/>
            <person name="Thomas K."/>
            <person name="Sen A."/>
            <person name="Tisa L.S."/>
        </authorList>
    </citation>
    <scope>NUCLEOTIDE SEQUENCE [LARGE SCALE GENOMIC DNA]</scope>
    <source>
        <strain evidence="9">CpI1-S</strain>
    </source>
</reference>
<evidence type="ECO:0000256" key="6">
    <source>
        <dbReference type="SAM" id="MobiDB-lite"/>
    </source>
</evidence>
<keyword evidence="1" id="KW-0001">2Fe-2S</keyword>
<keyword evidence="9" id="KW-1185">Reference proteome</keyword>
<evidence type="ECO:0000256" key="2">
    <source>
        <dbReference type="ARBA" id="ARBA00022723"/>
    </source>
</evidence>
<dbReference type="Gene3D" id="3.90.380.10">
    <property type="entry name" value="Naphthalene 1,2-dioxygenase Alpha Subunit, Chain A, domain 1"/>
    <property type="match status" value="1"/>
</dbReference>
<organism evidence="8 9">
    <name type="scientific">Frankia torreyi</name>
    <dbReference type="NCBI Taxonomy" id="1856"/>
    <lineage>
        <taxon>Bacteria</taxon>
        <taxon>Bacillati</taxon>
        <taxon>Actinomycetota</taxon>
        <taxon>Actinomycetes</taxon>
        <taxon>Frankiales</taxon>
        <taxon>Frankiaceae</taxon>
        <taxon>Frankia</taxon>
    </lineage>
</organism>
<sequence>MSRRLTNTNAALRHGWHPVARSGEVADEPVAVRLLGEPWVLARLDDGLAAFADRCPHRLAPLSAGRVDAHELVCGYHGWRFVVSGECTAVPALGPGVPAPRRARAAPPWGVVERHGLIWIAPEEPFADLIEVPEADEAGFDSVWLEPSRSSACAGLLADNFLDTAHFPFVHAGTIGAGEDTVVAPYRVTQDDDGFVVQMEQRVANPEDPKVATGEHPLVQRRWSTYVYRPPFMLRLRLDYPDAGMINTIQFCLQPEDEGSTRIYTRLLRDDLGGDAARMAEAARFEQAVLDEDLALQERFDLDGLPLIGDPPRGDPLRGDDADPAEEVSIRADAAGVALRRVLASLVDRATRLPTSGSGQPSDGRDRPRTTARRTEFRRTTIR</sequence>
<dbReference type="GO" id="GO:0018489">
    <property type="term" value="F:vanillate monooxygenase activity"/>
    <property type="evidence" value="ECO:0007669"/>
    <property type="project" value="UniProtKB-EC"/>
</dbReference>
<feature type="domain" description="Rieske" evidence="7">
    <location>
        <begin position="16"/>
        <end position="120"/>
    </location>
</feature>
<dbReference type="PROSITE" id="PS51296">
    <property type="entry name" value="RIESKE"/>
    <property type="match status" value="1"/>
</dbReference>
<feature type="compositionally biased region" description="Basic and acidic residues" evidence="6">
    <location>
        <begin position="363"/>
        <end position="383"/>
    </location>
</feature>
<keyword evidence="4" id="KW-0408">Iron</keyword>
<keyword evidence="2" id="KW-0479">Metal-binding</keyword>
<dbReference type="Pfam" id="PF19112">
    <property type="entry name" value="VanA_C"/>
    <property type="match status" value="1"/>
</dbReference>
<dbReference type="GO" id="GO:0051537">
    <property type="term" value="F:2 iron, 2 sulfur cluster binding"/>
    <property type="evidence" value="ECO:0007669"/>
    <property type="project" value="UniProtKB-KW"/>
</dbReference>
<proteinExistence type="predicted"/>
<dbReference type="EC" id="1.14.13.82" evidence="8"/>
<dbReference type="SUPFAM" id="SSF55961">
    <property type="entry name" value="Bet v1-like"/>
    <property type="match status" value="1"/>
</dbReference>
<keyword evidence="8" id="KW-0223">Dioxygenase</keyword>
<keyword evidence="3 8" id="KW-0560">Oxidoreductase</keyword>
<dbReference type="PATRIC" id="fig|1502723.3.peg.6604"/>
<evidence type="ECO:0000256" key="3">
    <source>
        <dbReference type="ARBA" id="ARBA00023002"/>
    </source>
</evidence>
<dbReference type="GO" id="GO:0051213">
    <property type="term" value="F:dioxygenase activity"/>
    <property type="evidence" value="ECO:0007669"/>
    <property type="project" value="UniProtKB-KW"/>
</dbReference>
<evidence type="ECO:0000256" key="4">
    <source>
        <dbReference type="ARBA" id="ARBA00023004"/>
    </source>
</evidence>